<dbReference type="Proteomes" id="UP001234989">
    <property type="component" value="Chromosome 4"/>
</dbReference>
<accession>A0AAF0QR84</accession>
<dbReference type="AlphaFoldDB" id="A0AAF0QR84"/>
<dbReference type="EMBL" id="CP133615">
    <property type="protein sequence ID" value="WMV25755.1"/>
    <property type="molecule type" value="Genomic_DNA"/>
</dbReference>
<organism evidence="3 4">
    <name type="scientific">Solanum verrucosum</name>
    <dbReference type="NCBI Taxonomy" id="315347"/>
    <lineage>
        <taxon>Eukaryota</taxon>
        <taxon>Viridiplantae</taxon>
        <taxon>Streptophyta</taxon>
        <taxon>Embryophyta</taxon>
        <taxon>Tracheophyta</taxon>
        <taxon>Spermatophyta</taxon>
        <taxon>Magnoliopsida</taxon>
        <taxon>eudicotyledons</taxon>
        <taxon>Gunneridae</taxon>
        <taxon>Pentapetalae</taxon>
        <taxon>asterids</taxon>
        <taxon>lamiids</taxon>
        <taxon>Solanales</taxon>
        <taxon>Solanaceae</taxon>
        <taxon>Solanoideae</taxon>
        <taxon>Solaneae</taxon>
        <taxon>Solanum</taxon>
    </lineage>
</organism>
<keyword evidence="4" id="KW-1185">Reference proteome</keyword>
<gene>
    <name evidence="3" type="ORF">MTR67_019140</name>
</gene>
<dbReference type="PANTHER" id="PTHR46148:SF57">
    <property type="entry name" value="OS12G0499874 PROTEIN"/>
    <property type="match status" value="1"/>
</dbReference>
<dbReference type="PANTHER" id="PTHR46148">
    <property type="entry name" value="CHROMO DOMAIN-CONTAINING PROTEIN"/>
    <property type="match status" value="1"/>
</dbReference>
<dbReference type="Pfam" id="PF24626">
    <property type="entry name" value="SH3_Tf2-1"/>
    <property type="match status" value="1"/>
</dbReference>
<evidence type="ECO:0000313" key="3">
    <source>
        <dbReference type="EMBL" id="WMV25755.1"/>
    </source>
</evidence>
<protein>
    <recommendedName>
        <fullName evidence="2">Tf2-1-like SH3-like domain-containing protein</fullName>
    </recommendedName>
</protein>
<reference evidence="3" key="1">
    <citation type="submission" date="2023-08" db="EMBL/GenBank/DDBJ databases">
        <title>A de novo genome assembly of Solanum verrucosum Schlechtendal, a Mexican diploid species geographically isolated from the other diploid A-genome species in potato relatives.</title>
        <authorList>
            <person name="Hosaka K."/>
        </authorList>
    </citation>
    <scope>NUCLEOTIDE SEQUENCE</scope>
    <source>
        <tissue evidence="3">Young leaves</tissue>
    </source>
</reference>
<feature type="domain" description="Tf2-1-like SH3-like" evidence="2">
    <location>
        <begin position="51"/>
        <end position="99"/>
    </location>
</feature>
<proteinExistence type="predicted"/>
<evidence type="ECO:0000313" key="4">
    <source>
        <dbReference type="Proteomes" id="UP001234989"/>
    </source>
</evidence>
<feature type="chain" id="PRO_5042058850" description="Tf2-1-like SH3-like domain-containing protein" evidence="1">
    <location>
        <begin position="18"/>
        <end position="132"/>
    </location>
</feature>
<evidence type="ECO:0000259" key="2">
    <source>
        <dbReference type="Pfam" id="PF24626"/>
    </source>
</evidence>
<feature type="signal peptide" evidence="1">
    <location>
        <begin position="1"/>
        <end position="17"/>
    </location>
</feature>
<name>A0AAF0QR84_SOLVR</name>
<sequence length="132" mass="15164">MLSSLLAFGELFQKSWALALTLAQLSTHILMSNRSILSMFFRTYCGRDEIREASKLSPMYIGPFEILQIVVEVPYELALPPMFSAIHVVFHVSMLHHYVPDVFNVLQYDAVELDDRLTFAEELVVVLARDVW</sequence>
<dbReference type="InterPro" id="IPR056924">
    <property type="entry name" value="SH3_Tf2-1"/>
</dbReference>
<keyword evidence="1" id="KW-0732">Signal</keyword>
<evidence type="ECO:0000256" key="1">
    <source>
        <dbReference type="SAM" id="SignalP"/>
    </source>
</evidence>